<evidence type="ECO:0000313" key="8">
    <source>
        <dbReference type="EMBL" id="KQL18117.1"/>
    </source>
</evidence>
<evidence type="ECO:0000256" key="3">
    <source>
        <dbReference type="ARBA" id="ARBA00022692"/>
    </source>
</evidence>
<dbReference type="PATRIC" id="fig|1637975.4.peg.793"/>
<dbReference type="GO" id="GO:0022857">
    <property type="term" value="F:transmembrane transporter activity"/>
    <property type="evidence" value="ECO:0007669"/>
    <property type="project" value="InterPro"/>
</dbReference>
<evidence type="ECO:0000256" key="1">
    <source>
        <dbReference type="ARBA" id="ARBA00004651"/>
    </source>
</evidence>
<sequence>MLNGNIRSTKNGKTLLMVGIIFIAFTLRPAITAVGPLVGSIRTDTGISNGLAGLLTTLPLLAFAIMSPFTPKFAEKIGNEWCVLIGLLTLGTGIITRSIEMLGFLFTGTILIGLGIAICNVLLPGIVKRSFPQKVGLLTGIYTLSMGLWAGVAPGLSTPLAEGMNLGWQVSLGVWSVLVFIAVIIWLPQLKSKKFSVTLPPLESTNSSIWLSPIAWQVTFFMGLQSMIYFSFTAWLPEILHSEGMSISASGWMVTLLQFSGLPANFIIPVLADRLPNQKGIALGIGAFSFIGLAGLLSSGNPIISTISIIFIGVALGAAISHSLTLIGLRSANAKQAADLSGMAQSVGYLLAALGPFLIGYLFDLFHSWTIPLILLGAVSLLMTLAGFGAGRNQYVLQQKRKEASTTIA</sequence>
<dbReference type="PANTHER" id="PTHR23523:SF2">
    <property type="entry name" value="2-NITROIMIDAZOLE TRANSPORTER"/>
    <property type="match status" value="1"/>
</dbReference>
<dbReference type="Proteomes" id="UP000050996">
    <property type="component" value="Unassembled WGS sequence"/>
</dbReference>
<keyword evidence="5 6" id="KW-0472">Membrane</keyword>
<dbReference type="AlphaFoldDB" id="A0A0Q3T3W7"/>
<keyword evidence="3 6" id="KW-0812">Transmembrane</keyword>
<dbReference type="PROSITE" id="PS50850">
    <property type="entry name" value="MFS"/>
    <property type="match status" value="1"/>
</dbReference>
<evidence type="ECO:0000256" key="2">
    <source>
        <dbReference type="ARBA" id="ARBA00022448"/>
    </source>
</evidence>
<accession>A0A0Q3T3W7</accession>
<feature type="transmembrane region" description="Helical" evidence="6">
    <location>
        <begin position="303"/>
        <end position="327"/>
    </location>
</feature>
<evidence type="ECO:0000256" key="4">
    <source>
        <dbReference type="ARBA" id="ARBA00022989"/>
    </source>
</evidence>
<protein>
    <submittedName>
        <fullName evidence="8">Transporter</fullName>
    </submittedName>
</protein>
<dbReference type="InterPro" id="IPR036259">
    <property type="entry name" value="MFS_trans_sf"/>
</dbReference>
<name>A0A0Q3T3W7_9BACI</name>
<dbReference type="InterPro" id="IPR020846">
    <property type="entry name" value="MFS_dom"/>
</dbReference>
<dbReference type="Gene3D" id="1.20.1250.20">
    <property type="entry name" value="MFS general substrate transporter like domains"/>
    <property type="match status" value="2"/>
</dbReference>
<feature type="transmembrane region" description="Helical" evidence="6">
    <location>
        <begin position="12"/>
        <end position="31"/>
    </location>
</feature>
<dbReference type="EMBL" id="LJIX01000006">
    <property type="protein sequence ID" value="KQL18117.1"/>
    <property type="molecule type" value="Genomic_DNA"/>
</dbReference>
<feature type="transmembrane region" description="Helical" evidence="6">
    <location>
        <begin position="81"/>
        <end position="99"/>
    </location>
</feature>
<feature type="transmembrane region" description="Helical" evidence="6">
    <location>
        <begin position="369"/>
        <end position="391"/>
    </location>
</feature>
<feature type="domain" description="Major facilitator superfamily (MFS) profile" evidence="7">
    <location>
        <begin position="211"/>
        <end position="409"/>
    </location>
</feature>
<proteinExistence type="predicted"/>
<dbReference type="RefSeq" id="WP_056682765.1">
    <property type="nucleotide sequence ID" value="NZ_LJIX01000006.1"/>
</dbReference>
<dbReference type="GO" id="GO:0005886">
    <property type="term" value="C:plasma membrane"/>
    <property type="evidence" value="ECO:0007669"/>
    <property type="project" value="UniProtKB-SubCell"/>
</dbReference>
<feature type="transmembrane region" description="Helical" evidence="6">
    <location>
        <begin position="347"/>
        <end position="363"/>
    </location>
</feature>
<evidence type="ECO:0000256" key="6">
    <source>
        <dbReference type="SAM" id="Phobius"/>
    </source>
</evidence>
<feature type="transmembrane region" description="Helical" evidence="6">
    <location>
        <begin position="135"/>
        <end position="156"/>
    </location>
</feature>
<keyword evidence="2" id="KW-0813">Transport</keyword>
<feature type="transmembrane region" description="Helical" evidence="6">
    <location>
        <begin position="51"/>
        <end position="69"/>
    </location>
</feature>
<dbReference type="PANTHER" id="PTHR23523">
    <property type="match status" value="1"/>
</dbReference>
<evidence type="ECO:0000259" key="7">
    <source>
        <dbReference type="PROSITE" id="PS50850"/>
    </source>
</evidence>
<feature type="transmembrane region" description="Helical" evidence="6">
    <location>
        <begin position="280"/>
        <end position="297"/>
    </location>
</feature>
<feature type="transmembrane region" description="Helical" evidence="6">
    <location>
        <begin position="250"/>
        <end position="268"/>
    </location>
</feature>
<evidence type="ECO:0000313" key="9">
    <source>
        <dbReference type="Proteomes" id="UP000050996"/>
    </source>
</evidence>
<keyword evidence="4 6" id="KW-1133">Transmembrane helix</keyword>
<dbReference type="InterPro" id="IPR052524">
    <property type="entry name" value="MFS_Cyanate_Porter"/>
</dbReference>
<feature type="transmembrane region" description="Helical" evidence="6">
    <location>
        <begin position="105"/>
        <end position="123"/>
    </location>
</feature>
<keyword evidence="9" id="KW-1185">Reference proteome</keyword>
<evidence type="ECO:0000256" key="5">
    <source>
        <dbReference type="ARBA" id="ARBA00023136"/>
    </source>
</evidence>
<comment type="caution">
    <text evidence="8">The sequence shown here is derived from an EMBL/GenBank/DDBJ whole genome shotgun (WGS) entry which is preliminary data.</text>
</comment>
<reference evidence="8 9" key="1">
    <citation type="submission" date="2015-09" db="EMBL/GenBank/DDBJ databases">
        <title>Genome sequencing project for genomic taxonomy and phylogenomics of Bacillus-like bacteria.</title>
        <authorList>
            <person name="Liu B."/>
            <person name="Wang J."/>
            <person name="Zhu Y."/>
            <person name="Liu G."/>
            <person name="Chen Q."/>
            <person name="Chen Z."/>
            <person name="Lan J."/>
            <person name="Che J."/>
            <person name="Ge C."/>
            <person name="Shi H."/>
            <person name="Pan Z."/>
            <person name="Liu X."/>
        </authorList>
    </citation>
    <scope>NUCLEOTIDE SEQUENCE [LARGE SCALE GENOMIC DNA]</scope>
    <source>
        <strain evidence="8 9">FJAT-18043</strain>
    </source>
</reference>
<gene>
    <name evidence="8" type="ORF">AN957_05475</name>
</gene>
<feature type="transmembrane region" description="Helical" evidence="6">
    <location>
        <begin position="168"/>
        <end position="188"/>
    </location>
</feature>
<feature type="transmembrane region" description="Helical" evidence="6">
    <location>
        <begin position="209"/>
        <end position="230"/>
    </location>
</feature>
<dbReference type="SUPFAM" id="SSF103473">
    <property type="entry name" value="MFS general substrate transporter"/>
    <property type="match status" value="1"/>
</dbReference>
<organism evidence="8 9">
    <name type="scientific">Cytobacillus solani</name>
    <dbReference type="NCBI Taxonomy" id="1637975"/>
    <lineage>
        <taxon>Bacteria</taxon>
        <taxon>Bacillati</taxon>
        <taxon>Bacillota</taxon>
        <taxon>Bacilli</taxon>
        <taxon>Bacillales</taxon>
        <taxon>Bacillaceae</taxon>
        <taxon>Cytobacillus</taxon>
    </lineage>
</organism>
<dbReference type="InterPro" id="IPR011701">
    <property type="entry name" value="MFS"/>
</dbReference>
<dbReference type="Pfam" id="PF07690">
    <property type="entry name" value="MFS_1"/>
    <property type="match status" value="1"/>
</dbReference>
<comment type="subcellular location">
    <subcellularLocation>
        <location evidence="1">Cell membrane</location>
        <topology evidence="1">Multi-pass membrane protein</topology>
    </subcellularLocation>
</comment>
<dbReference type="CDD" id="cd17339">
    <property type="entry name" value="MFS_NIMT_CynX_like"/>
    <property type="match status" value="1"/>
</dbReference>